<proteinExistence type="predicted"/>
<accession>A0ACC0VID2</accession>
<evidence type="ECO:0000313" key="1">
    <source>
        <dbReference type="EMBL" id="KAI9905675.1"/>
    </source>
</evidence>
<evidence type="ECO:0000313" key="2">
    <source>
        <dbReference type="Proteomes" id="UP001163321"/>
    </source>
</evidence>
<dbReference type="Proteomes" id="UP001163321">
    <property type="component" value="Chromosome 9"/>
</dbReference>
<keyword evidence="2" id="KW-1185">Reference proteome</keyword>
<dbReference type="EMBL" id="CM047588">
    <property type="protein sequence ID" value="KAI9905675.1"/>
    <property type="molecule type" value="Genomic_DNA"/>
</dbReference>
<name>A0ACC0VID2_9STRA</name>
<sequence length="103" mass="11514">MSMNARDQLIQSFCEDPIISTWGYLAAIYTHNKLRIACDILAQSHATPCIHRRNGAAGGTMAPLWIVNLPHESTSQSSFGQHSILSYRNVLLVVSSRLYNQVR</sequence>
<organism evidence="1 2">
    <name type="scientific">Peronosclerospora sorghi</name>
    <dbReference type="NCBI Taxonomy" id="230839"/>
    <lineage>
        <taxon>Eukaryota</taxon>
        <taxon>Sar</taxon>
        <taxon>Stramenopiles</taxon>
        <taxon>Oomycota</taxon>
        <taxon>Peronosporomycetes</taxon>
        <taxon>Peronosporales</taxon>
        <taxon>Peronosporaceae</taxon>
        <taxon>Peronosclerospora</taxon>
    </lineage>
</organism>
<comment type="caution">
    <text evidence="1">The sequence shown here is derived from an EMBL/GenBank/DDBJ whole genome shotgun (WGS) entry which is preliminary data.</text>
</comment>
<reference evidence="1 2" key="1">
    <citation type="journal article" date="2022" name="bioRxiv">
        <title>The genome of the oomycete Peronosclerospora sorghi, a cosmopolitan pathogen of maize and sorghum, is inflated with dispersed pseudogenes.</title>
        <authorList>
            <person name="Fletcher K."/>
            <person name="Martin F."/>
            <person name="Isakeit T."/>
            <person name="Cavanaugh K."/>
            <person name="Magill C."/>
            <person name="Michelmore R."/>
        </authorList>
    </citation>
    <scope>NUCLEOTIDE SEQUENCE [LARGE SCALE GENOMIC DNA]</scope>
    <source>
        <strain evidence="1">P6</strain>
    </source>
</reference>
<protein>
    <submittedName>
        <fullName evidence="1">Uncharacterized protein</fullName>
    </submittedName>
</protein>
<gene>
    <name evidence="1" type="ORF">PsorP6_013590</name>
</gene>